<feature type="compositionally biased region" description="Basic and acidic residues" evidence="9">
    <location>
        <begin position="276"/>
        <end position="290"/>
    </location>
</feature>
<evidence type="ECO:0000256" key="2">
    <source>
        <dbReference type="ARBA" id="ARBA00022664"/>
    </source>
</evidence>
<dbReference type="Pfam" id="PF00270">
    <property type="entry name" value="DEAD"/>
    <property type="match status" value="1"/>
</dbReference>
<dbReference type="SMART" id="SM00382">
    <property type="entry name" value="AAA"/>
    <property type="match status" value="1"/>
</dbReference>
<feature type="compositionally biased region" description="Polar residues" evidence="9">
    <location>
        <begin position="1057"/>
        <end position="1066"/>
    </location>
</feature>
<evidence type="ECO:0000256" key="9">
    <source>
        <dbReference type="SAM" id="MobiDB-lite"/>
    </source>
</evidence>
<evidence type="ECO:0000256" key="6">
    <source>
        <dbReference type="ARBA" id="ARBA00022840"/>
    </source>
</evidence>
<dbReference type="EC" id="3.6.4.13" evidence="1"/>
<dbReference type="FunFam" id="3.40.50.300:FF:000145">
    <property type="entry name" value="probable ATP-dependent RNA helicase DHX40"/>
    <property type="match status" value="1"/>
</dbReference>
<evidence type="ECO:0000259" key="10">
    <source>
        <dbReference type="PROSITE" id="PS51192"/>
    </source>
</evidence>
<dbReference type="InterPro" id="IPR007502">
    <property type="entry name" value="Helicase-assoc_dom"/>
</dbReference>
<feature type="compositionally biased region" description="Basic and acidic residues" evidence="9">
    <location>
        <begin position="324"/>
        <end position="335"/>
    </location>
</feature>
<gene>
    <name evidence="12" type="ORF">TVY486_1105950</name>
</gene>
<dbReference type="PROSITE" id="PS51194">
    <property type="entry name" value="HELICASE_CTER"/>
    <property type="match status" value="1"/>
</dbReference>
<dbReference type="CDD" id="cd18791">
    <property type="entry name" value="SF2_C_RHA"/>
    <property type="match status" value="1"/>
</dbReference>
<comment type="similarity">
    <text evidence="7">Belongs to the DEAD box helicase family. DEAH subfamily. PRP16 sub-subfamily.</text>
</comment>
<dbReference type="SMART" id="SM00847">
    <property type="entry name" value="HA2"/>
    <property type="match status" value="1"/>
</dbReference>
<evidence type="ECO:0000256" key="3">
    <source>
        <dbReference type="ARBA" id="ARBA00022741"/>
    </source>
</evidence>
<dbReference type="FunFam" id="3.40.50.300:FF:000615">
    <property type="entry name" value="pre-mRNA-splicing factor ATP-dependent RNA helicase DEAH7"/>
    <property type="match status" value="1"/>
</dbReference>
<evidence type="ECO:0000256" key="5">
    <source>
        <dbReference type="ARBA" id="ARBA00022806"/>
    </source>
</evidence>
<dbReference type="PANTHER" id="PTHR18934">
    <property type="entry name" value="ATP-DEPENDENT RNA HELICASE"/>
    <property type="match status" value="1"/>
</dbReference>
<dbReference type="Gene3D" id="1.20.120.1080">
    <property type="match status" value="1"/>
</dbReference>
<dbReference type="InterPro" id="IPR014001">
    <property type="entry name" value="Helicase_ATP-bd"/>
</dbReference>
<dbReference type="PROSITE" id="PS51192">
    <property type="entry name" value="HELICASE_ATP_BIND_1"/>
    <property type="match status" value="1"/>
</dbReference>
<dbReference type="InterPro" id="IPR011545">
    <property type="entry name" value="DEAD/DEAH_box_helicase_dom"/>
</dbReference>
<keyword evidence="2" id="KW-0507">mRNA processing</keyword>
<feature type="domain" description="Helicase ATP-binding" evidence="10">
    <location>
        <begin position="389"/>
        <end position="553"/>
    </location>
</feature>
<evidence type="ECO:0000313" key="12">
    <source>
        <dbReference type="EMBL" id="CCC53111.1"/>
    </source>
</evidence>
<keyword evidence="6" id="KW-0067">ATP-binding</keyword>
<evidence type="ECO:0000256" key="7">
    <source>
        <dbReference type="ARBA" id="ARBA00038040"/>
    </source>
</evidence>
<dbReference type="InterPro" id="IPR027417">
    <property type="entry name" value="P-loop_NTPase"/>
</dbReference>
<keyword evidence="5" id="KW-0347">Helicase</keyword>
<sequence>MRTSMAITSHYRLTCYLPPTKFRHTHVHRYFVHFVKWGREEAMSDRRRGREAPTMGTDTTRVEMAVVGGASDDTEAHLTGNENVELAYGSNFYLQEEFLQRLQRRGSRVRGALVGCDDGNNENSSVAEHGIGSSGCRASEERGQVELMVNSSLQPLFFSLGNDFPVVGPSVSVAETEEAADAPGPHLGHEPSSEIIIPVVSPTCRMAQSATKGSMALVHLKRQQESERAVREAMDTSKSDLTRLLRKGEAGHQVELLGEEGTQPVVADEFLLDGTDSIREDPRSEADMLRRKVRREQRRLDQSAKSSSSAPTGIADTAAAEATVSEREERERRYMDVQHKREEKLHRVEEAKQRLVEDASNVDEYEARRVALLQMRRQLPIYRCKDELLRCIGENPVSIIVGETGSGKTTQLVQYLYHRGYTHNGKVIGCTQPRRLAAVGVASRVAEEMGCALGTKVGYAIHLDDNTSEDTEVKFMTDGVLLREVVRDKDVSRYSVILLDEAHERSVNTDVLLGVLQAAVRRRSDLKLVVTSATMDIAKFSKFFGHAPCYEIPGQTYEVELRYSPTPVDDYVAEAVYRVCQLHLQMPLEGKHDILVFMTGRDDVLGVCALILRRLKEMDPKWIKSLLIVPCLSEAVGATSTNVLEPAPPGVRKCVVATNVAETSLTIDGIRYVVDCGFMKTNVFRPKLGMNTLQRYPVSQAQANQRKGRAGRTTEGVCYRLYTEAQFMNEMLHSSVPEIQRSSIDSVVLLLKSIGVTRLVDFDFMDPPPAANIRRSMWQLWVLGFLDDGGNITNEGRQALEFPLAPTLAKVLLEGIARDCAVEAVRVVSMISADPKALFELPKDREETARQHHGRFYVNDSDHLTLLTVLSNFIDNGRSRQWAKDHFLHFPTLIRACEVSQQLLERLRQLKLPIASCGPKGLDRVRRCVACGLCLLSARRSNTNWSAYRPMLNAGVTCYIHPSSAVYARGEMPLFVVYHDLLLTTREYLVVVTAVEYDWLVEASRGVFYVAGKMNNTIAMTAQAGLQKRDLAASICTPNAIVQPATFASCTSDHTAVTTPSLSSRQPAAMRSAASMPKPREGMISSRRRNNI</sequence>
<dbReference type="GO" id="GO:0016787">
    <property type="term" value="F:hydrolase activity"/>
    <property type="evidence" value="ECO:0007669"/>
    <property type="project" value="UniProtKB-KW"/>
</dbReference>
<dbReference type="InterPro" id="IPR011709">
    <property type="entry name" value="DEAD-box_helicase_OB_fold"/>
</dbReference>
<dbReference type="Gene3D" id="3.40.50.300">
    <property type="entry name" value="P-loop containing nucleotide triphosphate hydrolases"/>
    <property type="match status" value="2"/>
</dbReference>
<feature type="region of interest" description="Disordered" evidence="9">
    <location>
        <begin position="276"/>
        <end position="335"/>
    </location>
</feature>
<name>G0UBC3_TRYVY</name>
<dbReference type="VEuPathDB" id="TriTrypDB:TvY486_1105950"/>
<dbReference type="PANTHER" id="PTHR18934:SF91">
    <property type="entry name" value="PRE-MRNA-SPLICING FACTOR ATP-DEPENDENT RNA HELICASE PRP16"/>
    <property type="match status" value="1"/>
</dbReference>
<dbReference type="AlphaFoldDB" id="G0UBC3"/>
<organism evidence="12">
    <name type="scientific">Trypanosoma vivax (strain Y486)</name>
    <dbReference type="NCBI Taxonomy" id="1055687"/>
    <lineage>
        <taxon>Eukaryota</taxon>
        <taxon>Discoba</taxon>
        <taxon>Euglenozoa</taxon>
        <taxon>Kinetoplastea</taxon>
        <taxon>Metakinetoplastina</taxon>
        <taxon>Trypanosomatida</taxon>
        <taxon>Trypanosomatidae</taxon>
        <taxon>Trypanosoma</taxon>
        <taxon>Duttonella</taxon>
    </lineage>
</organism>
<reference evidence="12" key="1">
    <citation type="journal article" date="2012" name="Proc. Natl. Acad. Sci. U.S.A.">
        <title>Antigenic diversity is generated by distinct evolutionary mechanisms in African trypanosome species.</title>
        <authorList>
            <person name="Jackson A.P."/>
            <person name="Berry A."/>
            <person name="Aslett M."/>
            <person name="Allison H.C."/>
            <person name="Burton P."/>
            <person name="Vavrova-Anderson J."/>
            <person name="Brown R."/>
            <person name="Browne H."/>
            <person name="Corton N."/>
            <person name="Hauser H."/>
            <person name="Gamble J."/>
            <person name="Gilderthorp R."/>
            <person name="Marcello L."/>
            <person name="McQuillan J."/>
            <person name="Otto T.D."/>
            <person name="Quail M.A."/>
            <person name="Sanders M.J."/>
            <person name="van Tonder A."/>
            <person name="Ginger M.L."/>
            <person name="Field M.C."/>
            <person name="Barry J.D."/>
            <person name="Hertz-Fowler C."/>
            <person name="Berriman M."/>
        </authorList>
    </citation>
    <scope>NUCLEOTIDE SEQUENCE</scope>
    <source>
        <strain evidence="12">Y486</strain>
    </source>
</reference>
<dbReference type="PROSITE" id="PS00690">
    <property type="entry name" value="DEAH_ATP_HELICASE"/>
    <property type="match status" value="1"/>
</dbReference>
<dbReference type="GO" id="GO:0005524">
    <property type="term" value="F:ATP binding"/>
    <property type="evidence" value="ECO:0007669"/>
    <property type="project" value="UniProtKB-KW"/>
</dbReference>
<dbReference type="Pfam" id="PF04408">
    <property type="entry name" value="WHD_HA2"/>
    <property type="match status" value="1"/>
</dbReference>
<proteinExistence type="inferred from homology"/>
<dbReference type="InterPro" id="IPR003593">
    <property type="entry name" value="AAA+_ATPase"/>
</dbReference>
<evidence type="ECO:0000256" key="1">
    <source>
        <dbReference type="ARBA" id="ARBA00012552"/>
    </source>
</evidence>
<dbReference type="InterPro" id="IPR002464">
    <property type="entry name" value="DNA/RNA_helicase_DEAH_CS"/>
</dbReference>
<evidence type="ECO:0000256" key="4">
    <source>
        <dbReference type="ARBA" id="ARBA00022801"/>
    </source>
</evidence>
<dbReference type="GO" id="GO:0003723">
    <property type="term" value="F:RNA binding"/>
    <property type="evidence" value="ECO:0007669"/>
    <property type="project" value="TreeGrafter"/>
</dbReference>
<protein>
    <recommendedName>
        <fullName evidence="1">RNA helicase</fullName>
        <ecNumber evidence="1">3.6.4.13</ecNumber>
    </recommendedName>
</protein>
<feature type="domain" description="Helicase C-terminal" evidence="11">
    <location>
        <begin position="578"/>
        <end position="755"/>
    </location>
</feature>
<comment type="catalytic activity">
    <reaction evidence="8">
        <text>ATP + H2O = ADP + phosphate + H(+)</text>
        <dbReference type="Rhea" id="RHEA:13065"/>
        <dbReference type="ChEBI" id="CHEBI:15377"/>
        <dbReference type="ChEBI" id="CHEBI:15378"/>
        <dbReference type="ChEBI" id="CHEBI:30616"/>
        <dbReference type="ChEBI" id="CHEBI:43474"/>
        <dbReference type="ChEBI" id="CHEBI:456216"/>
        <dbReference type="EC" id="3.6.4.13"/>
    </reaction>
</comment>
<evidence type="ECO:0000259" key="11">
    <source>
        <dbReference type="PROSITE" id="PS51194"/>
    </source>
</evidence>
<keyword evidence="3" id="KW-0547">Nucleotide-binding</keyword>
<accession>G0UBC3</accession>
<keyword evidence="4" id="KW-0378">Hydrolase</keyword>
<dbReference type="EMBL" id="HE573027">
    <property type="protein sequence ID" value="CCC53111.1"/>
    <property type="molecule type" value="Genomic_DNA"/>
</dbReference>
<feature type="region of interest" description="Disordered" evidence="9">
    <location>
        <begin position="1057"/>
        <end position="1092"/>
    </location>
</feature>
<dbReference type="Pfam" id="PF00271">
    <property type="entry name" value="Helicase_C"/>
    <property type="match status" value="1"/>
</dbReference>
<dbReference type="GO" id="GO:0003724">
    <property type="term" value="F:RNA helicase activity"/>
    <property type="evidence" value="ECO:0007669"/>
    <property type="project" value="UniProtKB-EC"/>
</dbReference>
<dbReference type="SMART" id="SM00487">
    <property type="entry name" value="DEXDc"/>
    <property type="match status" value="1"/>
</dbReference>
<dbReference type="SMART" id="SM00490">
    <property type="entry name" value="HELICc"/>
    <property type="match status" value="1"/>
</dbReference>
<evidence type="ECO:0000256" key="8">
    <source>
        <dbReference type="ARBA" id="ARBA00047984"/>
    </source>
</evidence>
<dbReference type="InterPro" id="IPR001650">
    <property type="entry name" value="Helicase_C-like"/>
</dbReference>
<dbReference type="GO" id="GO:0006397">
    <property type="term" value="P:mRNA processing"/>
    <property type="evidence" value="ECO:0007669"/>
    <property type="project" value="UniProtKB-KW"/>
</dbReference>
<dbReference type="Pfam" id="PF07717">
    <property type="entry name" value="OB_NTP_bind"/>
    <property type="match status" value="1"/>
</dbReference>
<dbReference type="InterPro" id="IPR048333">
    <property type="entry name" value="HA2_WH"/>
</dbReference>
<dbReference type="SUPFAM" id="SSF52540">
    <property type="entry name" value="P-loop containing nucleoside triphosphate hydrolases"/>
    <property type="match status" value="1"/>
</dbReference>